<name>A0ABR4NIN1_9FUNG</name>
<dbReference type="CDD" id="cd06558">
    <property type="entry name" value="crotonase-like"/>
    <property type="match status" value="1"/>
</dbReference>
<accession>A0ABR4NIN1</accession>
<dbReference type="EMBL" id="JADGIZ020000003">
    <property type="protein sequence ID" value="KAL2919361.1"/>
    <property type="molecule type" value="Genomic_DNA"/>
</dbReference>
<protein>
    <submittedName>
        <fullName evidence="2">Enoyl CoA hydratase domain-containing protein 1</fullName>
    </submittedName>
</protein>
<dbReference type="InterPro" id="IPR001753">
    <property type="entry name" value="Enoyl-CoA_hydra/iso"/>
</dbReference>
<dbReference type="PANTHER" id="PTHR11941">
    <property type="entry name" value="ENOYL-COA HYDRATASE-RELATED"/>
    <property type="match status" value="1"/>
</dbReference>
<dbReference type="SUPFAM" id="SSF52096">
    <property type="entry name" value="ClpP/crotonase"/>
    <property type="match status" value="1"/>
</dbReference>
<dbReference type="InterPro" id="IPR029045">
    <property type="entry name" value="ClpP/crotonase-like_dom_sf"/>
</dbReference>
<dbReference type="Gene3D" id="3.90.226.10">
    <property type="entry name" value="2-enoyl-CoA Hydratase, Chain A, domain 1"/>
    <property type="match status" value="1"/>
</dbReference>
<evidence type="ECO:0000256" key="1">
    <source>
        <dbReference type="ARBA" id="ARBA00023239"/>
    </source>
</evidence>
<comment type="caution">
    <text evidence="2">The sequence shown here is derived from an EMBL/GenBank/DDBJ whole genome shotgun (WGS) entry which is preliminary data.</text>
</comment>
<reference evidence="2 3" key="1">
    <citation type="submission" date="2023-09" db="EMBL/GenBank/DDBJ databases">
        <title>Pangenome analysis of Batrachochytrium dendrobatidis and related Chytrids.</title>
        <authorList>
            <person name="Yacoub M.N."/>
            <person name="Stajich J.E."/>
            <person name="James T.Y."/>
        </authorList>
    </citation>
    <scope>NUCLEOTIDE SEQUENCE [LARGE SCALE GENOMIC DNA]</scope>
    <source>
        <strain evidence="2 3">JEL0888</strain>
    </source>
</reference>
<keyword evidence="3" id="KW-1185">Reference proteome</keyword>
<organism evidence="2 3">
    <name type="scientific">Polyrhizophydium stewartii</name>
    <dbReference type="NCBI Taxonomy" id="2732419"/>
    <lineage>
        <taxon>Eukaryota</taxon>
        <taxon>Fungi</taxon>
        <taxon>Fungi incertae sedis</taxon>
        <taxon>Chytridiomycota</taxon>
        <taxon>Chytridiomycota incertae sedis</taxon>
        <taxon>Chytridiomycetes</taxon>
        <taxon>Rhizophydiales</taxon>
        <taxon>Rhizophydiales incertae sedis</taxon>
        <taxon>Polyrhizophydium</taxon>
    </lineage>
</organism>
<proteinExistence type="predicted"/>
<dbReference type="PANTHER" id="PTHR11941:SF27">
    <property type="entry name" value="ETHYLMALONYL-COA DECARBOXYLASE"/>
    <property type="match status" value="1"/>
</dbReference>
<evidence type="ECO:0000313" key="2">
    <source>
        <dbReference type="EMBL" id="KAL2919361.1"/>
    </source>
</evidence>
<dbReference type="Pfam" id="PF00378">
    <property type="entry name" value="ECH_1"/>
    <property type="match status" value="1"/>
</dbReference>
<sequence>MSNPVDFSSMRARFAGLGAGAVRLHALAPSAEASVRLRQHQHLPATAATPLRGGGGGDDSEMTRADLIAGNHVLGVRLENPARRNAMSPKMMVELAEIVDDLEARCGDHSAAAFGLVLYGAGGTFCSGFDLSVARESFLTSEAGVEMCLLMQDTLARMRRLPLHTVAAVEGYALGGGAELCMSCDRRIVGQSAAVQFVQGRMGVTPGWGGASWLTQAVGPATALKLLASAERLTAERCVEAGIAEAIAQGPLLADTVDGDAAGDPADAEPALGRNDGPAVRAAADLLHGFHTAGSIAPRILRELKAAVVAASAGGQAGLDGERAVFGRVWGGPANLAALNRGR</sequence>
<keyword evidence="1" id="KW-0456">Lyase</keyword>
<gene>
    <name evidence="2" type="primary">ECHDC1</name>
    <name evidence="2" type="ORF">HK105_201004</name>
</gene>
<dbReference type="Proteomes" id="UP001527925">
    <property type="component" value="Unassembled WGS sequence"/>
</dbReference>
<evidence type="ECO:0000313" key="3">
    <source>
        <dbReference type="Proteomes" id="UP001527925"/>
    </source>
</evidence>